<name>A0A9Q9C4K3_ENCHE</name>
<evidence type="ECO:0000313" key="2">
    <source>
        <dbReference type="EMBL" id="WEL39004.1"/>
    </source>
</evidence>
<evidence type="ECO:0000313" key="1">
    <source>
        <dbReference type="EMBL" id="UTX43530.1"/>
    </source>
</evidence>
<gene>
    <name evidence="1" type="ORF">GPU96_07g12890</name>
    <name evidence="2" type="ORF">PFJ87_07g00810</name>
</gene>
<dbReference type="Proteomes" id="UP001217963">
    <property type="component" value="Chromosome VII"/>
</dbReference>
<accession>A0A9Q9C4K3</accession>
<dbReference type="OrthoDB" id="2190706at2759"/>
<dbReference type="Proteomes" id="UP001059546">
    <property type="component" value="Chromosome VII"/>
</dbReference>
<reference evidence="2 4" key="2">
    <citation type="submission" date="2023-02" db="EMBL/GenBank/DDBJ databases">
        <title>Encephalitozoon hellem ATCC 50451 complete genome.</title>
        <authorList>
            <person name="Mascarenhas dos Santos A.C."/>
            <person name="Julian A.T."/>
            <person name="Pombert J.-F."/>
        </authorList>
    </citation>
    <scope>NUCLEOTIDE SEQUENCE [LARGE SCALE GENOMIC DNA]</scope>
    <source>
        <strain evidence="2 4">ATCC 50451</strain>
    </source>
</reference>
<sequence length="215" mass="25064">MMENEEEVEFFGFVPVTLVAELQGEIEGILRDGVEQLSSLDRRNAHRISGIVFESFRRNYFIFSNFVLRNILRFPPSFRLERKVNDTVVTMDLQSITDDLVNILGEEDYYRAEVLRLKESIRVERYRLECYRSLLECSEPINGLIGSIVEAYSELENVKKLYNRMSMSGGADDEDHNALLEYREIRSSLVKKERDDLLRIASEEVLAMMNKCAEK</sequence>
<evidence type="ECO:0000313" key="3">
    <source>
        <dbReference type="Proteomes" id="UP001059546"/>
    </source>
</evidence>
<dbReference type="EMBL" id="CP119068">
    <property type="protein sequence ID" value="WEL39004.1"/>
    <property type="molecule type" value="Genomic_DNA"/>
</dbReference>
<protein>
    <submittedName>
        <fullName evidence="1">Uncharacterized protein</fullName>
    </submittedName>
</protein>
<keyword evidence="4" id="KW-1185">Reference proteome</keyword>
<proteinExistence type="predicted"/>
<dbReference type="EMBL" id="CP075153">
    <property type="protein sequence ID" value="UTX43530.1"/>
    <property type="molecule type" value="Genomic_DNA"/>
</dbReference>
<organism evidence="1 3">
    <name type="scientific">Encephalitozoon hellem</name>
    <name type="common">Microsporidian parasite</name>
    <dbReference type="NCBI Taxonomy" id="27973"/>
    <lineage>
        <taxon>Eukaryota</taxon>
        <taxon>Fungi</taxon>
        <taxon>Fungi incertae sedis</taxon>
        <taxon>Microsporidia</taxon>
        <taxon>Unikaryonidae</taxon>
        <taxon>Encephalitozoon</taxon>
    </lineage>
</organism>
<reference evidence="1" key="1">
    <citation type="submission" date="2022-10" db="EMBL/GenBank/DDBJ databases">
        <title>Encephalitozoon hellem ATCC 50604 Complete Genome.</title>
        <authorList>
            <person name="Mascarenhas dos Santos A.C."/>
            <person name="Julian A.T."/>
            <person name="Pombert J.-F."/>
        </authorList>
    </citation>
    <scope>NUCLEOTIDE SEQUENCE</scope>
    <source>
        <strain evidence="1">ATCC 50604</strain>
    </source>
</reference>
<evidence type="ECO:0000313" key="4">
    <source>
        <dbReference type="Proteomes" id="UP001217963"/>
    </source>
</evidence>
<dbReference type="AlphaFoldDB" id="A0A9Q9C4K3"/>